<evidence type="ECO:0000256" key="1">
    <source>
        <dbReference type="SAM" id="MobiDB-lite"/>
    </source>
</evidence>
<comment type="caution">
    <text evidence="3">The sequence shown here is derived from an EMBL/GenBank/DDBJ whole genome shotgun (WGS) entry which is preliminary data.</text>
</comment>
<gene>
    <name evidence="3" type="ORF">PRZ48_012382</name>
</gene>
<dbReference type="Gene3D" id="3.50.50.60">
    <property type="entry name" value="FAD/NAD(P)-binding domain"/>
    <property type="match status" value="1"/>
</dbReference>
<dbReference type="PANTHER" id="PTHR13847">
    <property type="entry name" value="SARCOSINE DEHYDROGENASE-RELATED"/>
    <property type="match status" value="1"/>
</dbReference>
<evidence type="ECO:0000313" key="3">
    <source>
        <dbReference type="EMBL" id="KAK4496402.1"/>
    </source>
</evidence>
<keyword evidence="4" id="KW-1185">Reference proteome</keyword>
<dbReference type="PANTHER" id="PTHR13847:SF213">
    <property type="entry name" value="DEPENDENT OXIDOREDUCTASE, PUTATIVE-RELATED"/>
    <property type="match status" value="1"/>
</dbReference>
<evidence type="ECO:0000313" key="4">
    <source>
        <dbReference type="Proteomes" id="UP001305779"/>
    </source>
</evidence>
<accession>A0ABR0E4R7</accession>
<proteinExistence type="predicted"/>
<dbReference type="SUPFAM" id="SSF51905">
    <property type="entry name" value="FAD/NAD(P)-binding domain"/>
    <property type="match status" value="1"/>
</dbReference>
<dbReference type="Proteomes" id="UP001305779">
    <property type="component" value="Unassembled WGS sequence"/>
</dbReference>
<name>A0ABR0E4R7_ZASCE</name>
<feature type="region of interest" description="Disordered" evidence="1">
    <location>
        <begin position="305"/>
        <end position="326"/>
    </location>
</feature>
<feature type="domain" description="FAD dependent oxidoreductase" evidence="2">
    <location>
        <begin position="58"/>
        <end position="459"/>
    </location>
</feature>
<protein>
    <recommendedName>
        <fullName evidence="2">FAD dependent oxidoreductase domain-containing protein</fullName>
    </recommendedName>
</protein>
<dbReference type="EMBL" id="JAXOVC010000010">
    <property type="protein sequence ID" value="KAK4496402.1"/>
    <property type="molecule type" value="Genomic_DNA"/>
</dbReference>
<reference evidence="3 4" key="1">
    <citation type="journal article" date="2023" name="G3 (Bethesda)">
        <title>A chromosome-level genome assembly of Zasmidium syzygii isolated from banana leaves.</title>
        <authorList>
            <person name="van Westerhoven A.C."/>
            <person name="Mehrabi R."/>
            <person name="Talebi R."/>
            <person name="Steentjes M.B.F."/>
            <person name="Corcolon B."/>
            <person name="Chong P.A."/>
            <person name="Kema G.H.J."/>
            <person name="Seidl M.F."/>
        </authorList>
    </citation>
    <scope>NUCLEOTIDE SEQUENCE [LARGE SCALE GENOMIC DNA]</scope>
    <source>
        <strain evidence="3 4">P124</strain>
    </source>
</reference>
<dbReference type="Gene3D" id="3.30.9.10">
    <property type="entry name" value="D-Amino Acid Oxidase, subunit A, domain 2"/>
    <property type="match status" value="1"/>
</dbReference>
<organism evidence="3 4">
    <name type="scientific">Zasmidium cellare</name>
    <name type="common">Wine cellar mold</name>
    <name type="synonym">Racodium cellare</name>
    <dbReference type="NCBI Taxonomy" id="395010"/>
    <lineage>
        <taxon>Eukaryota</taxon>
        <taxon>Fungi</taxon>
        <taxon>Dikarya</taxon>
        <taxon>Ascomycota</taxon>
        <taxon>Pezizomycotina</taxon>
        <taxon>Dothideomycetes</taxon>
        <taxon>Dothideomycetidae</taxon>
        <taxon>Mycosphaerellales</taxon>
        <taxon>Mycosphaerellaceae</taxon>
        <taxon>Zasmidium</taxon>
    </lineage>
</organism>
<evidence type="ECO:0000259" key="2">
    <source>
        <dbReference type="Pfam" id="PF01266"/>
    </source>
</evidence>
<dbReference type="Pfam" id="PF01266">
    <property type="entry name" value="DAO"/>
    <property type="match status" value="1"/>
</dbReference>
<dbReference type="InterPro" id="IPR036188">
    <property type="entry name" value="FAD/NAD-bd_sf"/>
</dbReference>
<sequence>MSSSKTSTVPQRVISRLIASALADPQLPRPNPTEAFWQVPVSNISRHQSSKLPPSTTYAIIGSGVTGCSVAKNLLENLPVDSKATVTVFEARALTSGATGRNGGHLLSPLPEEFTLMEKHYGTEETIKMAKFANRTLDKMHGLAENADPELSKAAEVRKVRTVTGYRTKELFEEAKASQRRYEECLPEFKGDHEAFDGEEAVTKLNMKNTAGVIVNTAGAFWPYRLITGLFDRLLQQHSSRFALETETPVTSVSHDATTDPEHPYILTTPRGTIRASKVIYCSNGWTGHLLPKLRGKIFPLRGTMSTQEAGPDLPREGGQKSWSVLDKPTYDASDDTFSYGLYYITQNARTGDVFIGGEKQKADEMLSSYDTTISQVSKETLEEILPTIFEKGWPENEKPHVKKLWSGIMGFTPDHVPWVGNIPASVTGRKGDGEYIAAGFNGYGMPLCWGCGEAVAKMMLGKGEEVSGWLPGSFEITERRLRSPYSTVEAAVVGLLEGQLGAVEKGFLAWRFVANYARRMVFGV</sequence>
<dbReference type="InterPro" id="IPR006076">
    <property type="entry name" value="FAD-dep_OxRdtase"/>
</dbReference>